<evidence type="ECO:0000256" key="7">
    <source>
        <dbReference type="HAMAP-Rule" id="MF_00834"/>
    </source>
</evidence>
<comment type="similarity">
    <text evidence="7">Belongs to the class-III pyridoxal-phosphate-dependent aminotransferase family. BioA subfamily.</text>
</comment>
<comment type="pathway">
    <text evidence="7">Cofactor biosynthesis; biotin biosynthesis; 7,8-diaminononanoate from 8-amino-7-oxononanoate (SAM route): step 1/1.</text>
</comment>
<proteinExistence type="inferred from homology"/>
<comment type="subunit">
    <text evidence="7">Homodimer.</text>
</comment>
<comment type="catalytic activity">
    <reaction evidence="7">
        <text>(8S)-8-amino-7-oxononanoate + S-adenosyl-L-methionine = S-adenosyl-4-methylsulfanyl-2-oxobutanoate + (7R,8S)-7,8-diammoniononanoate</text>
        <dbReference type="Rhea" id="RHEA:16861"/>
        <dbReference type="ChEBI" id="CHEBI:16490"/>
        <dbReference type="ChEBI" id="CHEBI:59789"/>
        <dbReference type="ChEBI" id="CHEBI:149468"/>
        <dbReference type="ChEBI" id="CHEBI:149469"/>
        <dbReference type="EC" id="2.6.1.62"/>
    </reaction>
</comment>
<comment type="caution">
    <text evidence="8">The sequence shown here is derived from an EMBL/GenBank/DDBJ whole genome shotgun (WGS) entry which is preliminary data.</text>
</comment>
<evidence type="ECO:0000256" key="4">
    <source>
        <dbReference type="ARBA" id="ARBA00022691"/>
    </source>
</evidence>
<feature type="binding site" evidence="7">
    <location>
        <begin position="113"/>
        <end position="114"/>
    </location>
    <ligand>
        <name>pyridoxal 5'-phosphate</name>
        <dbReference type="ChEBI" id="CHEBI:597326"/>
    </ligand>
</feature>
<keyword evidence="3 7" id="KW-0808">Transferase</keyword>
<evidence type="ECO:0000256" key="1">
    <source>
        <dbReference type="ARBA" id="ARBA00001933"/>
    </source>
</evidence>
<feature type="modified residue" description="N6-(pyridoxal phosphate)lysine" evidence="7">
    <location>
        <position position="280"/>
    </location>
</feature>
<accession>A0ABV6KF33</accession>
<dbReference type="SUPFAM" id="SSF53383">
    <property type="entry name" value="PLP-dependent transferases"/>
    <property type="match status" value="1"/>
</dbReference>
<evidence type="ECO:0000256" key="6">
    <source>
        <dbReference type="ARBA" id="ARBA00022898"/>
    </source>
</evidence>
<dbReference type="HAMAP" id="MF_00834">
    <property type="entry name" value="BioA"/>
    <property type="match status" value="1"/>
</dbReference>
<keyword evidence="2 7" id="KW-0032">Aminotransferase</keyword>
<keyword evidence="6 7" id="KW-0663">Pyridoxal phosphate</keyword>
<feature type="binding site" evidence="7">
    <location>
        <position position="146"/>
    </location>
    <ligand>
        <name>substrate</name>
    </ligand>
</feature>
<protein>
    <recommendedName>
        <fullName evidence="7">Adenosylmethionine-8-amino-7-oxononanoate aminotransferase</fullName>
        <ecNumber evidence="7">2.6.1.62</ecNumber>
    </recommendedName>
    <alternativeName>
        <fullName evidence="7">7,8-diamino-pelargonic acid aminotransferase</fullName>
        <shortName evidence="7">DAPA AT</shortName>
        <shortName evidence="7">DAPA aminotransferase</shortName>
    </alternativeName>
    <alternativeName>
        <fullName evidence="7">7,8-diaminononanoate synthase</fullName>
        <shortName evidence="7">DANS</shortName>
    </alternativeName>
    <alternativeName>
        <fullName evidence="7">Diaminopelargonic acid synthase</fullName>
    </alternativeName>
</protein>
<evidence type="ECO:0000313" key="9">
    <source>
        <dbReference type="Proteomes" id="UP001589838"/>
    </source>
</evidence>
<dbReference type="InterPro" id="IPR015421">
    <property type="entry name" value="PyrdxlP-dep_Trfase_major"/>
</dbReference>
<dbReference type="PANTHER" id="PTHR42684">
    <property type="entry name" value="ADENOSYLMETHIONINE-8-AMINO-7-OXONONANOATE AMINOTRANSFERASE"/>
    <property type="match status" value="1"/>
</dbReference>
<feature type="binding site" evidence="7">
    <location>
        <position position="251"/>
    </location>
    <ligand>
        <name>pyridoxal 5'-phosphate</name>
        <dbReference type="ChEBI" id="CHEBI:597326"/>
    </ligand>
</feature>
<dbReference type="Proteomes" id="UP001589838">
    <property type="component" value="Unassembled WGS sequence"/>
</dbReference>
<dbReference type="PANTHER" id="PTHR42684:SF17">
    <property type="entry name" value="ADENOSYLMETHIONINE-8-AMINO-7-OXONONANOATE AMINOTRANSFERASE"/>
    <property type="match status" value="1"/>
</dbReference>
<dbReference type="GO" id="GO:0004015">
    <property type="term" value="F:adenosylmethionine-8-amino-7-oxononanoate transaminase activity"/>
    <property type="evidence" value="ECO:0007669"/>
    <property type="project" value="UniProtKB-EC"/>
</dbReference>
<sequence>MTHDLIEKSKKHLWLPFTQMKDYDLDPLIIESGNGIKVKDINGKEYFDGFSSVWLNVHGHRKKELDQAIKDQLEKIAHSTLLGMTNVPATKLAEKLVEISPDNLTRVFFSDSGAEAMEIALKMAFQYWKNVGKSQKQKFVSMQDGYHGDTIGAVSVGAVELFHRVYGPLMFESFKAPIPYVYRSKSEDSKQCRDECLQKLEELLKVHHEEIAALTIESMVQGAAGMIVMPSGFLAGVRALCTKYDVLMIVDEVATGFGRTGKMFACEHENVQPDLMAAGKGITGGYLPIAVTFTTEQIYEAFYDDYEKLKTFFHGHSYTGNQLGCAVALENLRLFETDEIVQTVENKSEELKEILSDLHSLTHVGDIRQLGFMCGIELVQDKLTKTPFLFKKRIGYKVSLKMRELGMLTRPLGNVIVFMPPLVSTKDELETMVNIMKEAIEVVCQEEEAVFVHDI</sequence>
<comment type="subcellular location">
    <subcellularLocation>
        <location evidence="7">Cytoplasm</location>
    </subcellularLocation>
</comment>
<dbReference type="InterPro" id="IPR049704">
    <property type="entry name" value="Aminotrans_3_PPA_site"/>
</dbReference>
<keyword evidence="9" id="KW-1185">Reference proteome</keyword>
<comment type="cofactor">
    <cofactor evidence="1 7">
        <name>pyridoxal 5'-phosphate</name>
        <dbReference type="ChEBI" id="CHEBI:597326"/>
    </cofactor>
</comment>
<feature type="binding site" evidence="7">
    <location>
        <position position="280"/>
    </location>
    <ligand>
        <name>substrate</name>
    </ligand>
</feature>
<dbReference type="Gene3D" id="3.40.640.10">
    <property type="entry name" value="Type I PLP-dependent aspartate aminotransferase-like (Major domain)"/>
    <property type="match status" value="1"/>
</dbReference>
<comment type="caution">
    <text evidence="7">Lacks conserved residue(s) required for the propagation of feature annotation.</text>
</comment>
<dbReference type="NCBIfam" id="TIGR00508">
    <property type="entry name" value="bioA"/>
    <property type="match status" value="1"/>
</dbReference>
<keyword evidence="5 7" id="KW-0093">Biotin biosynthesis</keyword>
<dbReference type="InterPro" id="IPR005815">
    <property type="entry name" value="BioA"/>
</dbReference>
<dbReference type="Gene3D" id="3.90.1150.10">
    <property type="entry name" value="Aspartate Aminotransferase, domain 1"/>
    <property type="match status" value="1"/>
</dbReference>
<keyword evidence="7" id="KW-0963">Cytoplasm</keyword>
<gene>
    <name evidence="7 8" type="primary">bioA</name>
    <name evidence="8" type="ORF">ACFFHM_13790</name>
</gene>
<feature type="binding site" evidence="7">
    <location>
        <position position="315"/>
    </location>
    <ligand>
        <name>substrate</name>
    </ligand>
</feature>
<comment type="function">
    <text evidence="7">Catalyzes the transfer of the alpha-amino group from S-adenosyl-L-methionine (SAM) to 7-keto-8-aminopelargonic acid (KAPA) to form 7,8-diaminopelargonic acid (DAPA). It is the only aminotransferase known to utilize SAM as an amino donor.</text>
</comment>
<dbReference type="EMBL" id="JBHLUX010000035">
    <property type="protein sequence ID" value="MFC0471535.1"/>
    <property type="molecule type" value="Genomic_DNA"/>
</dbReference>
<evidence type="ECO:0000256" key="2">
    <source>
        <dbReference type="ARBA" id="ARBA00022576"/>
    </source>
</evidence>
<name>A0ABV6KF33_9BACI</name>
<evidence type="ECO:0000256" key="5">
    <source>
        <dbReference type="ARBA" id="ARBA00022756"/>
    </source>
</evidence>
<evidence type="ECO:0000256" key="3">
    <source>
        <dbReference type="ARBA" id="ARBA00022679"/>
    </source>
</evidence>
<dbReference type="PIRSF" id="PIRSF000521">
    <property type="entry name" value="Transaminase_4ab_Lys_Orn"/>
    <property type="match status" value="1"/>
</dbReference>
<feature type="binding site" evidence="7">
    <location>
        <begin position="316"/>
        <end position="317"/>
    </location>
    <ligand>
        <name>pyridoxal 5'-phosphate</name>
        <dbReference type="ChEBI" id="CHEBI:597326"/>
    </ligand>
</feature>
<reference evidence="8 9" key="1">
    <citation type="submission" date="2024-09" db="EMBL/GenBank/DDBJ databases">
        <authorList>
            <person name="Sun Q."/>
            <person name="Mori K."/>
        </authorList>
    </citation>
    <scope>NUCLEOTIDE SEQUENCE [LARGE SCALE GENOMIC DNA]</scope>
    <source>
        <strain evidence="8 9">NCAIM B.02610</strain>
    </source>
</reference>
<dbReference type="RefSeq" id="WP_335962140.1">
    <property type="nucleotide sequence ID" value="NZ_JAXBLX010000024.1"/>
</dbReference>
<keyword evidence="4 7" id="KW-0949">S-adenosyl-L-methionine</keyword>
<dbReference type="PROSITE" id="PS00600">
    <property type="entry name" value="AA_TRANSFER_CLASS_3"/>
    <property type="match status" value="1"/>
</dbReference>
<feature type="site" description="Participates in the substrate recognition with KAPA and in a stacking interaction with the adenine ring of SAM" evidence="7">
    <location>
        <position position="17"/>
    </location>
</feature>
<dbReference type="InterPro" id="IPR005814">
    <property type="entry name" value="Aminotrans_3"/>
</dbReference>
<dbReference type="EC" id="2.6.1.62" evidence="7"/>
<dbReference type="InterPro" id="IPR015422">
    <property type="entry name" value="PyrdxlP-dep_Trfase_small"/>
</dbReference>
<organism evidence="8 9">
    <name type="scientific">Halalkalibacter kiskunsagensis</name>
    <dbReference type="NCBI Taxonomy" id="1548599"/>
    <lineage>
        <taxon>Bacteria</taxon>
        <taxon>Bacillati</taxon>
        <taxon>Bacillota</taxon>
        <taxon>Bacilli</taxon>
        <taxon>Bacillales</taxon>
        <taxon>Bacillaceae</taxon>
        <taxon>Halalkalibacter</taxon>
    </lineage>
</organism>
<evidence type="ECO:0000313" key="8">
    <source>
        <dbReference type="EMBL" id="MFC0471535.1"/>
    </source>
</evidence>
<dbReference type="InterPro" id="IPR015424">
    <property type="entry name" value="PyrdxlP-dep_Trfase"/>
</dbReference>
<dbReference type="Pfam" id="PF00202">
    <property type="entry name" value="Aminotran_3"/>
    <property type="match status" value="1"/>
</dbReference>
<feature type="binding site" evidence="7">
    <location>
        <position position="410"/>
    </location>
    <ligand>
        <name>substrate</name>
    </ligand>
</feature>
<dbReference type="CDD" id="cd00610">
    <property type="entry name" value="OAT_like"/>
    <property type="match status" value="1"/>
</dbReference>